<dbReference type="PROSITE" id="PS50846">
    <property type="entry name" value="HMA_2"/>
    <property type="match status" value="1"/>
</dbReference>
<dbReference type="InterPro" id="IPR006121">
    <property type="entry name" value="HMA_dom"/>
</dbReference>
<keyword evidence="3" id="KW-1185">Reference proteome</keyword>
<evidence type="ECO:0000313" key="2">
    <source>
        <dbReference type="EMBL" id="MBE9031540.1"/>
    </source>
</evidence>
<dbReference type="InterPro" id="IPR036163">
    <property type="entry name" value="HMA_dom_sf"/>
</dbReference>
<dbReference type="GO" id="GO:0046872">
    <property type="term" value="F:metal ion binding"/>
    <property type="evidence" value="ECO:0007669"/>
    <property type="project" value="InterPro"/>
</dbReference>
<comment type="caution">
    <text evidence="2">The sequence shown here is derived from an EMBL/GenBank/DDBJ whole genome shotgun (WGS) entry which is preliminary data.</text>
</comment>
<protein>
    <submittedName>
        <fullName evidence="2">Heavy-metal-associated domain-containing protein</fullName>
    </submittedName>
</protein>
<dbReference type="AlphaFoldDB" id="A0A928VS36"/>
<dbReference type="RefSeq" id="WP_264326368.1">
    <property type="nucleotide sequence ID" value="NZ_JADEXQ010000067.1"/>
</dbReference>
<dbReference type="CDD" id="cd00371">
    <property type="entry name" value="HMA"/>
    <property type="match status" value="1"/>
</dbReference>
<dbReference type="SUPFAM" id="SSF55008">
    <property type="entry name" value="HMA, heavy metal-associated domain"/>
    <property type="match status" value="1"/>
</dbReference>
<evidence type="ECO:0000259" key="1">
    <source>
        <dbReference type="PROSITE" id="PS50846"/>
    </source>
</evidence>
<feature type="domain" description="HMA" evidence="1">
    <location>
        <begin position="1"/>
        <end position="64"/>
    </location>
</feature>
<accession>A0A928VS36</accession>
<name>A0A928VS36_9CYAN</name>
<dbReference type="EMBL" id="JADEXQ010000067">
    <property type="protein sequence ID" value="MBE9031540.1"/>
    <property type="molecule type" value="Genomic_DNA"/>
</dbReference>
<evidence type="ECO:0000313" key="3">
    <source>
        <dbReference type="Proteomes" id="UP000625316"/>
    </source>
</evidence>
<reference evidence="2" key="1">
    <citation type="submission" date="2020-10" db="EMBL/GenBank/DDBJ databases">
        <authorList>
            <person name="Castelo-Branco R."/>
            <person name="Eusebio N."/>
            <person name="Adriana R."/>
            <person name="Vieira A."/>
            <person name="Brugerolle De Fraissinette N."/>
            <person name="Rezende De Castro R."/>
            <person name="Schneider M.P."/>
            <person name="Vasconcelos V."/>
            <person name="Leao P.N."/>
        </authorList>
    </citation>
    <scope>NUCLEOTIDE SEQUENCE</scope>
    <source>
        <strain evidence="2">LEGE 11480</strain>
    </source>
</reference>
<sequence>MTLQFTVPDMACGACASTIEQAVKAIDPGAEFEADTTRKIVKISTMTPAAQMQQAIQKAGYNPQ</sequence>
<organism evidence="2 3">
    <name type="scientific">Romeriopsis navalis LEGE 11480</name>
    <dbReference type="NCBI Taxonomy" id="2777977"/>
    <lineage>
        <taxon>Bacteria</taxon>
        <taxon>Bacillati</taxon>
        <taxon>Cyanobacteriota</taxon>
        <taxon>Cyanophyceae</taxon>
        <taxon>Leptolyngbyales</taxon>
        <taxon>Leptolyngbyaceae</taxon>
        <taxon>Romeriopsis</taxon>
        <taxon>Romeriopsis navalis</taxon>
    </lineage>
</organism>
<proteinExistence type="predicted"/>
<dbReference type="Proteomes" id="UP000625316">
    <property type="component" value="Unassembled WGS sequence"/>
</dbReference>
<gene>
    <name evidence="2" type="ORF">IQ266_17545</name>
</gene>
<dbReference type="Gene3D" id="3.30.70.100">
    <property type="match status" value="1"/>
</dbReference>
<dbReference type="Pfam" id="PF00403">
    <property type="entry name" value="HMA"/>
    <property type="match status" value="1"/>
</dbReference>